<comment type="function">
    <text evidence="11">Part of the ABC transporter complex NikABCDE involved in nickel import. Responsible for energy coupling to the transport system.</text>
</comment>
<dbReference type="InterPro" id="IPR027417">
    <property type="entry name" value="P-loop_NTPase"/>
</dbReference>
<proteinExistence type="inferred from homology"/>
<reference evidence="13 16" key="2">
    <citation type="submission" date="2020-10" db="EMBL/GenBank/DDBJ databases">
        <title>Genome sequences of Pseudomonas isolates.</title>
        <authorList>
            <person name="Wessels L."/>
            <person name="Reich F."/>
            <person name="Hammerl J."/>
        </authorList>
    </citation>
    <scope>NUCLEOTIDE SEQUENCE [LARGE SCALE GENOMIC DNA]</scope>
    <source>
        <strain evidence="13 16">20-MO00624-0</strain>
    </source>
</reference>
<dbReference type="GO" id="GO:0016151">
    <property type="term" value="F:nickel cation binding"/>
    <property type="evidence" value="ECO:0007669"/>
    <property type="project" value="UniProtKB-UniRule"/>
</dbReference>
<keyword evidence="7 11" id="KW-1278">Translocase</keyword>
<dbReference type="NCBIfam" id="TIGR02769">
    <property type="entry name" value="nickel_nikE"/>
    <property type="match status" value="1"/>
</dbReference>
<dbReference type="GO" id="GO:0005524">
    <property type="term" value="F:ATP binding"/>
    <property type="evidence" value="ECO:0007669"/>
    <property type="project" value="UniProtKB-UniRule"/>
</dbReference>
<dbReference type="Pfam" id="PF00005">
    <property type="entry name" value="ABC_tran"/>
    <property type="match status" value="1"/>
</dbReference>
<dbReference type="InterPro" id="IPR014137">
    <property type="entry name" value="Nickel_NikE"/>
</dbReference>
<evidence type="ECO:0000256" key="7">
    <source>
        <dbReference type="ARBA" id="ARBA00022967"/>
    </source>
</evidence>
<evidence type="ECO:0000259" key="12">
    <source>
        <dbReference type="PROSITE" id="PS50893"/>
    </source>
</evidence>
<keyword evidence="1 11" id="KW-0813">Transport</keyword>
<dbReference type="RefSeq" id="WP_010796154.1">
    <property type="nucleotide sequence ID" value="NZ_DAMAAI010000007.1"/>
</dbReference>
<feature type="domain" description="ABC transporter" evidence="12">
    <location>
        <begin position="13"/>
        <end position="252"/>
    </location>
</feature>
<dbReference type="EMBL" id="JADMCD010000004">
    <property type="protein sequence ID" value="MBF8641156.1"/>
    <property type="molecule type" value="Genomic_DNA"/>
</dbReference>
<evidence type="ECO:0000256" key="1">
    <source>
        <dbReference type="ARBA" id="ARBA00022448"/>
    </source>
</evidence>
<comment type="similarity">
    <text evidence="11">Belongs to the ABC transporter superfamily. Nickel importer (TC 3.A.1.5.3) family.</text>
</comment>
<evidence type="ECO:0000256" key="11">
    <source>
        <dbReference type="RuleBase" id="RU369064"/>
    </source>
</evidence>
<evidence type="ECO:0000256" key="9">
    <source>
        <dbReference type="ARBA" id="ARBA00023112"/>
    </source>
</evidence>
<dbReference type="Proteomes" id="UP000250443">
    <property type="component" value="Unassembled WGS sequence"/>
</dbReference>
<dbReference type="NCBIfam" id="NF007739">
    <property type="entry name" value="PRK10419.1"/>
    <property type="match status" value="1"/>
</dbReference>
<keyword evidence="2 11" id="KW-1003">Cell membrane</keyword>
<keyword evidence="4 11" id="KW-0533">Nickel</keyword>
<accession>A0A2X2CZX1</accession>
<gene>
    <name evidence="14" type="primary">nikE</name>
    <name evidence="13" type="ORF">IRZ65_10715</name>
    <name evidence="14" type="ORF">NCTC11842_04410</name>
</gene>
<dbReference type="PANTHER" id="PTHR43776">
    <property type="entry name" value="TRANSPORT ATP-BINDING PROTEIN"/>
    <property type="match status" value="1"/>
</dbReference>
<evidence type="ECO:0000256" key="10">
    <source>
        <dbReference type="ARBA" id="ARBA00023136"/>
    </source>
</evidence>
<reference evidence="14 15" key="1">
    <citation type="submission" date="2018-06" db="EMBL/GenBank/DDBJ databases">
        <authorList>
            <consortium name="Pathogen Informatics"/>
            <person name="Doyle S."/>
        </authorList>
    </citation>
    <scope>NUCLEOTIDE SEQUENCE [LARGE SCALE GENOMIC DNA]</scope>
    <source>
        <strain evidence="14 15">NCTC11842</strain>
    </source>
</reference>
<keyword evidence="9 11" id="KW-0921">Nickel transport</keyword>
<dbReference type="PROSITE" id="PS50893">
    <property type="entry name" value="ABC_TRANSPORTER_2"/>
    <property type="match status" value="1"/>
</dbReference>
<keyword evidence="6 11" id="KW-0067">ATP-binding</keyword>
<dbReference type="InterPro" id="IPR017871">
    <property type="entry name" value="ABC_transporter-like_CS"/>
</dbReference>
<keyword evidence="14" id="KW-0378">Hydrolase</keyword>
<comment type="catalytic activity">
    <reaction evidence="11">
        <text>Ni(2+)(out) + ATP + H2O = Ni(2+)(in) + ADP + phosphate + H(+)</text>
        <dbReference type="Rhea" id="RHEA:15557"/>
        <dbReference type="ChEBI" id="CHEBI:15377"/>
        <dbReference type="ChEBI" id="CHEBI:15378"/>
        <dbReference type="ChEBI" id="CHEBI:30616"/>
        <dbReference type="ChEBI" id="CHEBI:43474"/>
        <dbReference type="ChEBI" id="CHEBI:49786"/>
        <dbReference type="ChEBI" id="CHEBI:456216"/>
        <dbReference type="EC" id="7.2.2.11"/>
    </reaction>
</comment>
<dbReference type="Gene3D" id="3.40.50.300">
    <property type="entry name" value="P-loop containing nucleotide triphosphate hydrolases"/>
    <property type="match status" value="1"/>
</dbReference>
<dbReference type="GO" id="GO:0005886">
    <property type="term" value="C:plasma membrane"/>
    <property type="evidence" value="ECO:0007669"/>
    <property type="project" value="UniProtKB-SubCell"/>
</dbReference>
<evidence type="ECO:0000313" key="16">
    <source>
        <dbReference type="Proteomes" id="UP000626180"/>
    </source>
</evidence>
<dbReference type="PROSITE" id="PS00211">
    <property type="entry name" value="ABC_TRANSPORTER_1"/>
    <property type="match status" value="1"/>
</dbReference>
<protein>
    <recommendedName>
        <fullName evidence="11">Nickel import ATP-binding protein NikE</fullName>
        <ecNumber evidence="11">7.2.2.11</ecNumber>
    </recommendedName>
</protein>
<dbReference type="Proteomes" id="UP000626180">
    <property type="component" value="Unassembled WGS sequence"/>
</dbReference>
<dbReference type="InterPro" id="IPR050319">
    <property type="entry name" value="ABC_transp_ATP-bind"/>
</dbReference>
<evidence type="ECO:0000256" key="6">
    <source>
        <dbReference type="ARBA" id="ARBA00022840"/>
    </source>
</evidence>
<evidence type="ECO:0000313" key="15">
    <source>
        <dbReference type="Proteomes" id="UP000250443"/>
    </source>
</evidence>
<comment type="subunit">
    <text evidence="11">The complex is composed of two ATP-binding proteins (NikD and NikE), two transmembrane proteins (NikB and NikC) and a solute-binding protein (NikA).</text>
</comment>
<keyword evidence="5 11" id="KW-0547">Nucleotide-binding</keyword>
<keyword evidence="3 11" id="KW-0997">Cell inner membrane</keyword>
<dbReference type="AlphaFoldDB" id="A0A2X2CZX1"/>
<sequence>MRLLSAEGIGHGYRSGGFWSRRPLQTVLQGVDFHIDEGESVGLLGNSGSGKSTLARLLLGLERPITGRVSFRNEVLSELRGEALRTFQRRVQLVFQDAPGAFNPRHSIGWSLSEPLRHLMGLSRPDCLRRVAQLLEQVGLAASMADRLPGQLSGGQLQRVGIARALASNPSLIVLDEALSNLDRVLQVQILDMLSEIRETQGTAFLLITHDLSLVQRLCHRVAVLDQGRLAEECKVTTGLRFEHPAGVALQKAILPARPVRRAPAVL</sequence>
<dbReference type="EC" id="7.2.2.11" evidence="11"/>
<evidence type="ECO:0000256" key="8">
    <source>
        <dbReference type="ARBA" id="ARBA00023065"/>
    </source>
</evidence>
<dbReference type="SMART" id="SM00382">
    <property type="entry name" value="AAA"/>
    <property type="match status" value="1"/>
</dbReference>
<keyword evidence="10 11" id="KW-0472">Membrane</keyword>
<name>A0A2X2CZX1_PSELU</name>
<comment type="subcellular location">
    <subcellularLocation>
        <location evidence="11">Cell inner membrane</location>
        <topology evidence="11">Peripheral membrane protein</topology>
    </subcellularLocation>
</comment>
<dbReference type="EMBL" id="UAUF01000014">
    <property type="protein sequence ID" value="SPZ12343.1"/>
    <property type="molecule type" value="Genomic_DNA"/>
</dbReference>
<keyword evidence="8 11" id="KW-0406">Ion transport</keyword>
<keyword evidence="16" id="KW-1185">Reference proteome</keyword>
<dbReference type="CDD" id="cd03257">
    <property type="entry name" value="ABC_NikE_OppD_transporters"/>
    <property type="match status" value="1"/>
</dbReference>
<dbReference type="InterPro" id="IPR003439">
    <property type="entry name" value="ABC_transporter-like_ATP-bd"/>
</dbReference>
<dbReference type="GeneID" id="300266676"/>
<organism evidence="14 15">
    <name type="scientific">Pseudomonas luteola</name>
    <dbReference type="NCBI Taxonomy" id="47886"/>
    <lineage>
        <taxon>Bacteria</taxon>
        <taxon>Pseudomonadati</taxon>
        <taxon>Pseudomonadota</taxon>
        <taxon>Gammaproteobacteria</taxon>
        <taxon>Pseudomonadales</taxon>
        <taxon>Pseudomonadaceae</taxon>
        <taxon>Pseudomonas</taxon>
    </lineage>
</organism>
<evidence type="ECO:0000313" key="13">
    <source>
        <dbReference type="EMBL" id="MBF8641156.1"/>
    </source>
</evidence>
<evidence type="ECO:0000256" key="5">
    <source>
        <dbReference type="ARBA" id="ARBA00022741"/>
    </source>
</evidence>
<dbReference type="PANTHER" id="PTHR43776:SF7">
    <property type="entry name" value="D,D-DIPEPTIDE TRANSPORT ATP-BINDING PROTEIN DDPF-RELATED"/>
    <property type="match status" value="1"/>
</dbReference>
<dbReference type="GO" id="GO:0016887">
    <property type="term" value="F:ATP hydrolysis activity"/>
    <property type="evidence" value="ECO:0007669"/>
    <property type="project" value="InterPro"/>
</dbReference>
<evidence type="ECO:0000256" key="3">
    <source>
        <dbReference type="ARBA" id="ARBA00022519"/>
    </source>
</evidence>
<evidence type="ECO:0000256" key="2">
    <source>
        <dbReference type="ARBA" id="ARBA00022475"/>
    </source>
</evidence>
<dbReference type="SUPFAM" id="SSF52540">
    <property type="entry name" value="P-loop containing nucleoside triphosphate hydrolases"/>
    <property type="match status" value="1"/>
</dbReference>
<dbReference type="GO" id="GO:0015413">
    <property type="term" value="F:ABC-type nickel transporter activity"/>
    <property type="evidence" value="ECO:0007669"/>
    <property type="project" value="UniProtKB-UniRule"/>
</dbReference>
<dbReference type="InterPro" id="IPR003593">
    <property type="entry name" value="AAA+_ATPase"/>
</dbReference>
<evidence type="ECO:0000256" key="4">
    <source>
        <dbReference type="ARBA" id="ARBA00022596"/>
    </source>
</evidence>
<evidence type="ECO:0000313" key="14">
    <source>
        <dbReference type="EMBL" id="SPZ12343.1"/>
    </source>
</evidence>